<protein>
    <submittedName>
        <fullName evidence="8">ABC transporter substrate-binding protein</fullName>
    </submittedName>
</protein>
<dbReference type="PROSITE" id="PS00092">
    <property type="entry name" value="N6_MTASE"/>
    <property type="match status" value="1"/>
</dbReference>
<keyword evidence="3" id="KW-0808">Transferase</keyword>
<keyword evidence="4" id="KW-0949">S-adenosyl-L-methionine</keyword>
<reference evidence="9" key="1">
    <citation type="submission" date="2018-08" db="EMBL/GenBank/DDBJ databases">
        <title>Thalassotalea euphylliae genome.</title>
        <authorList>
            <person name="Summers S."/>
            <person name="Rice S.A."/>
            <person name="Freckelton M.L."/>
            <person name="Nedved B.T."/>
            <person name="Hadfield M.G."/>
        </authorList>
    </citation>
    <scope>NUCLEOTIDE SEQUENCE [LARGE SCALE GENOMIC DNA]</scope>
    <source>
        <strain evidence="9">H3</strain>
    </source>
</reference>
<dbReference type="RefSeq" id="WP_116014726.1">
    <property type="nucleotide sequence ID" value="NZ_QUOT01000001.1"/>
</dbReference>
<dbReference type="EMBL" id="QUOT01000001">
    <property type="protein sequence ID" value="REL30431.1"/>
    <property type="molecule type" value="Genomic_DNA"/>
</dbReference>
<dbReference type="SMART" id="SM00062">
    <property type="entry name" value="PBPb"/>
    <property type="match status" value="1"/>
</dbReference>
<feature type="signal peptide" evidence="6">
    <location>
        <begin position="1"/>
        <end position="20"/>
    </location>
</feature>
<evidence type="ECO:0000256" key="5">
    <source>
        <dbReference type="ARBA" id="ARBA00022729"/>
    </source>
</evidence>
<evidence type="ECO:0000259" key="7">
    <source>
        <dbReference type="SMART" id="SM00062"/>
    </source>
</evidence>
<feature type="domain" description="Solute-binding protein family 3/N-terminal" evidence="7">
    <location>
        <begin position="25"/>
        <end position="239"/>
    </location>
</feature>
<name>A0A3E0U0E2_9GAMM</name>
<accession>A0A3E0U0E2</accession>
<keyword evidence="2" id="KW-0489">Methyltransferase</keyword>
<dbReference type="AlphaFoldDB" id="A0A3E0U0E2"/>
<dbReference type="Proteomes" id="UP000256899">
    <property type="component" value="Unassembled WGS sequence"/>
</dbReference>
<keyword evidence="9" id="KW-1185">Reference proteome</keyword>
<evidence type="ECO:0000313" key="9">
    <source>
        <dbReference type="Proteomes" id="UP000256899"/>
    </source>
</evidence>
<comment type="caution">
    <text evidence="8">The sequence shown here is derived from an EMBL/GenBank/DDBJ whole genome shotgun (WGS) entry which is preliminary data.</text>
</comment>
<proteinExistence type="inferred from homology"/>
<dbReference type="InterPro" id="IPR002052">
    <property type="entry name" value="DNA_methylase_N6_adenine_CS"/>
</dbReference>
<gene>
    <name evidence="8" type="ORF">DXX94_06760</name>
</gene>
<comment type="similarity">
    <text evidence="1">Belongs to the bacterial solute-binding protein 3 family.</text>
</comment>
<evidence type="ECO:0000256" key="1">
    <source>
        <dbReference type="ARBA" id="ARBA00010333"/>
    </source>
</evidence>
<dbReference type="GO" id="GO:0003676">
    <property type="term" value="F:nucleic acid binding"/>
    <property type="evidence" value="ECO:0007669"/>
    <property type="project" value="InterPro"/>
</dbReference>
<dbReference type="InterPro" id="IPR001638">
    <property type="entry name" value="Solute-binding_3/MltF_N"/>
</dbReference>
<dbReference type="SUPFAM" id="SSF53850">
    <property type="entry name" value="Periplasmic binding protein-like II"/>
    <property type="match status" value="1"/>
</dbReference>
<dbReference type="PANTHER" id="PTHR35936">
    <property type="entry name" value="MEMBRANE-BOUND LYTIC MUREIN TRANSGLYCOSYLASE F"/>
    <property type="match status" value="1"/>
</dbReference>
<keyword evidence="5 6" id="KW-0732">Signal</keyword>
<feature type="chain" id="PRO_5017632011" evidence="6">
    <location>
        <begin position="21"/>
        <end position="254"/>
    </location>
</feature>
<dbReference type="Gene3D" id="3.40.190.10">
    <property type="entry name" value="Periplasmic binding protein-like II"/>
    <property type="match status" value="2"/>
</dbReference>
<dbReference type="PANTHER" id="PTHR35936:SF17">
    <property type="entry name" value="ARGININE-BINDING EXTRACELLULAR PROTEIN ARTP"/>
    <property type="match status" value="1"/>
</dbReference>
<evidence type="ECO:0000256" key="6">
    <source>
        <dbReference type="SAM" id="SignalP"/>
    </source>
</evidence>
<evidence type="ECO:0000313" key="8">
    <source>
        <dbReference type="EMBL" id="REL30431.1"/>
    </source>
</evidence>
<organism evidence="8 9">
    <name type="scientific">Thalassotalea euphylliae</name>
    <dbReference type="NCBI Taxonomy" id="1655234"/>
    <lineage>
        <taxon>Bacteria</taxon>
        <taxon>Pseudomonadati</taxon>
        <taxon>Pseudomonadota</taxon>
        <taxon>Gammaproteobacteria</taxon>
        <taxon>Alteromonadales</taxon>
        <taxon>Colwelliaceae</taxon>
        <taxon>Thalassotalea</taxon>
    </lineage>
</organism>
<dbReference type="GO" id="GO:0032259">
    <property type="term" value="P:methylation"/>
    <property type="evidence" value="ECO:0007669"/>
    <property type="project" value="UniProtKB-KW"/>
</dbReference>
<dbReference type="GO" id="GO:0008168">
    <property type="term" value="F:methyltransferase activity"/>
    <property type="evidence" value="ECO:0007669"/>
    <property type="project" value="UniProtKB-KW"/>
</dbReference>
<sequence>MVNKFLLVTALVLFCCSATAHEKLVLRSAVSPDFIDGLHAKYLNYIAENLMMKIDIKPLSFSRRLRALQNGELDILVGLQDSAEQQENLIYIDPPYQILASTFFVRAPEKSALTNYQDLTSKRIAITAQVAYFDEFDNDESLAKVEVDSLEQKIKLLINHRVDTFIHNYDSTLVNLKILALSDQVKPAIYQPTDKRKYYFAISRRSQLMPHLDQLMRVIEKGVANGAFIEIREQHYRDLALQAKPTDSLAIVFK</sequence>
<evidence type="ECO:0000256" key="4">
    <source>
        <dbReference type="ARBA" id="ARBA00022691"/>
    </source>
</evidence>
<evidence type="ECO:0000256" key="2">
    <source>
        <dbReference type="ARBA" id="ARBA00022603"/>
    </source>
</evidence>
<dbReference type="Pfam" id="PF00497">
    <property type="entry name" value="SBP_bac_3"/>
    <property type="match status" value="1"/>
</dbReference>
<evidence type="ECO:0000256" key="3">
    <source>
        <dbReference type="ARBA" id="ARBA00022679"/>
    </source>
</evidence>